<feature type="domain" description="DUF6891" evidence="1">
    <location>
        <begin position="4"/>
        <end position="184"/>
    </location>
</feature>
<dbReference type="EMBL" id="CP001719">
    <property type="protein sequence ID" value="ADC46794.1"/>
    <property type="molecule type" value="Genomic_DNA"/>
</dbReference>
<evidence type="ECO:0000259" key="1">
    <source>
        <dbReference type="Pfam" id="PF21831"/>
    </source>
</evidence>
<dbReference type="KEGG" id="mru:mru_0943"/>
<dbReference type="InterPro" id="IPR054186">
    <property type="entry name" value="DUF6891"/>
</dbReference>
<sequence length="208" mass="24485">MDSELIEEISFEIQLLLKMGFYNDEEILEIIDDEFIEEDIPKEKLLEIFSNVKENFDCPKSDSEDFLNLKEAFLNLSKNHNILTIHNAGYDIEEGIQDSFELFTHLRNNKYEVEGFCFYSFEDIEIAIEENSLLIAFGDFEFDEDKGLKIAKTVKDELVSKGFNINWDESIDERIEIVDFNWQKAYEDRDYSMDGALSDYIELNNLED</sequence>
<dbReference type="STRING" id="634498.mru_0943"/>
<dbReference type="eggNOG" id="arCOG12641">
    <property type="taxonomic scope" value="Archaea"/>
</dbReference>
<dbReference type="HOGENOM" id="CLU_079354_3_0_2"/>
<organism evidence="2 3">
    <name type="scientific">Methanobrevibacter ruminantium (strain ATCC 35063 / DSM 1093 / JCM 13430 / OCM 146 / M1)</name>
    <name type="common">Methanobacterium ruminantium</name>
    <dbReference type="NCBI Taxonomy" id="634498"/>
    <lineage>
        <taxon>Archaea</taxon>
        <taxon>Methanobacteriati</taxon>
        <taxon>Methanobacteriota</taxon>
        <taxon>Methanomada group</taxon>
        <taxon>Methanobacteria</taxon>
        <taxon>Methanobacteriales</taxon>
        <taxon>Methanobacteriaceae</taxon>
        <taxon>Methanobrevibacter</taxon>
    </lineage>
</organism>
<evidence type="ECO:0000313" key="2">
    <source>
        <dbReference type="EMBL" id="ADC46794.1"/>
    </source>
</evidence>
<dbReference type="RefSeq" id="WP_012955745.1">
    <property type="nucleotide sequence ID" value="NC_013790.1"/>
</dbReference>
<dbReference type="PATRIC" id="fig|634498.28.peg.945"/>
<dbReference type="Proteomes" id="UP000008680">
    <property type="component" value="Chromosome"/>
</dbReference>
<dbReference type="Pfam" id="PF21831">
    <property type="entry name" value="DUF6891"/>
    <property type="match status" value="1"/>
</dbReference>
<dbReference type="OrthoDB" id="75761at2157"/>
<proteinExistence type="predicted"/>
<name>D3E2N3_METRM</name>
<gene>
    <name evidence="2" type="ordered locus">mru_0943</name>
</gene>
<dbReference type="GeneID" id="8770595"/>
<dbReference type="AlphaFoldDB" id="D3E2N3"/>
<keyword evidence="3" id="KW-1185">Reference proteome</keyword>
<protein>
    <recommendedName>
        <fullName evidence="1">DUF6891 domain-containing protein</fullName>
    </recommendedName>
</protein>
<evidence type="ECO:0000313" key="3">
    <source>
        <dbReference type="Proteomes" id="UP000008680"/>
    </source>
</evidence>
<accession>D3E2N3</accession>
<reference evidence="2 3" key="1">
    <citation type="journal article" date="2010" name="PLoS ONE">
        <title>The genome sequence of the rumen methanogen Methanobrevibacter ruminantium reveals new possibilities for controlling ruminant methane emissions.</title>
        <authorList>
            <person name="Leahy S.C."/>
            <person name="Kelly W.J."/>
            <person name="Altermann E."/>
            <person name="Ronimus R.S."/>
            <person name="Yeoman C.J."/>
            <person name="Pacheco D.M."/>
            <person name="Li D."/>
            <person name="Kong Z."/>
            <person name="McTavish S."/>
            <person name="Sang C."/>
            <person name="Lambie S.C."/>
            <person name="Janssen P.H."/>
            <person name="Dey D."/>
            <person name="Attwood G.T."/>
        </authorList>
    </citation>
    <scope>NUCLEOTIDE SEQUENCE [LARGE SCALE GENOMIC DNA]</scope>
    <source>
        <strain evidence="3">ATCC 35063 / DSM 1093 / JCM 13430 / OCM 146 / M1</strain>
    </source>
</reference>